<dbReference type="PANTHER" id="PTHR42746">
    <property type="entry name" value="DIADENOSINE 5',5'''-P1,P4-TETRAPHOSPHATE PHOSPHORYLASE"/>
    <property type="match status" value="1"/>
</dbReference>
<evidence type="ECO:0000256" key="1">
    <source>
        <dbReference type="SAM" id="MobiDB-lite"/>
    </source>
</evidence>
<dbReference type="InterPro" id="IPR053364">
    <property type="entry name" value="Fork-head_TF_regulator"/>
</dbReference>
<proteinExistence type="predicted"/>
<keyword evidence="2" id="KW-0472">Membrane</keyword>
<evidence type="ECO:0000313" key="3">
    <source>
        <dbReference type="EMBL" id="GAA4332656.1"/>
    </source>
</evidence>
<dbReference type="PANTHER" id="PTHR42746:SF2">
    <property type="entry name" value="DIADENOSINE 5',5'''-P1,P4-TETRAPHOSPHATE PHOSPHORYLASE 2-RELATED"/>
    <property type="match status" value="1"/>
</dbReference>
<dbReference type="Proteomes" id="UP001501115">
    <property type="component" value="Unassembled WGS sequence"/>
</dbReference>
<feature type="transmembrane region" description="Helical" evidence="2">
    <location>
        <begin position="300"/>
        <end position="320"/>
    </location>
</feature>
<organism evidence="3 4">
    <name type="scientific">Streptomyces venetus</name>
    <dbReference type="NCBI Taxonomy" id="1701086"/>
    <lineage>
        <taxon>Bacteria</taxon>
        <taxon>Bacillati</taxon>
        <taxon>Actinomycetota</taxon>
        <taxon>Actinomycetes</taxon>
        <taxon>Kitasatosporales</taxon>
        <taxon>Streptomycetaceae</taxon>
        <taxon>Streptomyces</taxon>
    </lineage>
</organism>
<feature type="compositionally biased region" description="Pro residues" evidence="1">
    <location>
        <begin position="201"/>
        <end position="219"/>
    </location>
</feature>
<keyword evidence="4" id="KW-1185">Reference proteome</keyword>
<keyword evidence="2" id="KW-0812">Transmembrane</keyword>
<protein>
    <submittedName>
        <fullName evidence="3">Zinc ribbon domain-containing protein</fullName>
    </submittedName>
</protein>
<keyword evidence="2" id="KW-1133">Transmembrane helix</keyword>
<reference evidence="4" key="1">
    <citation type="journal article" date="2019" name="Int. J. Syst. Evol. Microbiol.">
        <title>The Global Catalogue of Microorganisms (GCM) 10K type strain sequencing project: providing services to taxonomists for standard genome sequencing and annotation.</title>
        <authorList>
            <consortium name="The Broad Institute Genomics Platform"/>
            <consortium name="The Broad Institute Genome Sequencing Center for Infectious Disease"/>
            <person name="Wu L."/>
            <person name="Ma J."/>
        </authorList>
    </citation>
    <scope>NUCLEOTIDE SEQUENCE [LARGE SCALE GENOMIC DNA]</scope>
    <source>
        <strain evidence="4">JCM 31290</strain>
    </source>
</reference>
<dbReference type="Gene3D" id="2.60.120.260">
    <property type="entry name" value="Galactose-binding domain-like"/>
    <property type="match status" value="1"/>
</dbReference>
<accession>A0ABP8H0L8</accession>
<dbReference type="EMBL" id="BAABET010000011">
    <property type="protein sequence ID" value="GAA4332656.1"/>
    <property type="molecule type" value="Genomic_DNA"/>
</dbReference>
<dbReference type="NCBIfam" id="NF047619">
    <property type="entry name" value="NADase_discoid"/>
    <property type="match status" value="1"/>
</dbReference>
<dbReference type="RefSeq" id="WP_345665168.1">
    <property type="nucleotide sequence ID" value="NZ_BAABET010000011.1"/>
</dbReference>
<evidence type="ECO:0000313" key="4">
    <source>
        <dbReference type="Proteomes" id="UP001501115"/>
    </source>
</evidence>
<dbReference type="InterPro" id="IPR008979">
    <property type="entry name" value="Galactose-bd-like_sf"/>
</dbReference>
<evidence type="ECO:0000256" key="2">
    <source>
        <dbReference type="SAM" id="Phobius"/>
    </source>
</evidence>
<dbReference type="SUPFAM" id="SSF49785">
    <property type="entry name" value="Galactose-binding domain-like"/>
    <property type="match status" value="1"/>
</dbReference>
<gene>
    <name evidence="3" type="ORF">GCM10023086_63550</name>
</gene>
<feature type="region of interest" description="Disordered" evidence="1">
    <location>
        <begin position="35"/>
        <end position="232"/>
    </location>
</feature>
<feature type="compositionally biased region" description="Low complexity" evidence="1">
    <location>
        <begin position="35"/>
        <end position="71"/>
    </location>
</feature>
<comment type="caution">
    <text evidence="3">The sequence shown here is derived from an EMBL/GenBank/DDBJ whole genome shotgun (WGS) entry which is preliminary data.</text>
</comment>
<feature type="compositionally biased region" description="Pro residues" evidence="1">
    <location>
        <begin position="155"/>
        <end position="164"/>
    </location>
</feature>
<dbReference type="InterPro" id="IPR057561">
    <property type="entry name" value="NADase_transloc"/>
</dbReference>
<sequence length="482" mass="50497">MTTPQNCADCGTRAQPGQSFCDACGAVLGWTDRSAAAAGSSGAAGSTSRSSGESGAPEVTGATGAPAAPDGSPREAASAQQAATPGRDAFSRPDGGAGLPHTSRDRLSTGSATQATPAPAAHRPEPGTASTRPADNTSHPHASPHPAPDDTAPTEPVPPATPNPDPDRNPDPSPDPDPSTTQGINTRARRLIVPVSEPEPDSAPPPAVSPVLPGRPTPQRPQTVRAPGEEHGVDGGAPCPWCATRNRPERHFCARCAMPMAGDAPTPGRLPWWRRFGPFGSKEAPWAGDRPALRRAFDRVLSWLAAAIVLTLLIVLAFNIPEGVQATRDHFAKRAPVSPDRYTSSRHYPGHKPDLAFDKLNDTWWGPGVSESGQGQWIEARFDQPARLLDLIITPGVSIRAEDLRKSALPHRVTATITGADGKTTTRKLTLDQGAGPQRRAFRVGEVSAVRFTIDSAYGTSAKKQVSIAEIEFFGPSSANSG</sequence>
<name>A0ABP8H0L8_9ACTN</name>